<comment type="caution">
    <text evidence="2">The sequence shown here is derived from an EMBL/GenBank/DDBJ whole genome shotgun (WGS) entry which is preliminary data.</text>
</comment>
<dbReference type="RefSeq" id="WP_307411479.1">
    <property type="nucleotide sequence ID" value="NZ_JAUSUR010000009.1"/>
</dbReference>
<gene>
    <name evidence="2" type="ORF">J2S15_003787</name>
</gene>
<name>A0ABU0E867_9FIRM</name>
<dbReference type="EMBL" id="JAUSUR010000009">
    <property type="protein sequence ID" value="MDQ0363026.1"/>
    <property type="molecule type" value="Genomic_DNA"/>
</dbReference>
<feature type="transmembrane region" description="Helical" evidence="1">
    <location>
        <begin position="116"/>
        <end position="138"/>
    </location>
</feature>
<keyword evidence="1" id="KW-0472">Membrane</keyword>
<keyword evidence="3" id="KW-1185">Reference proteome</keyword>
<evidence type="ECO:0000313" key="3">
    <source>
        <dbReference type="Proteomes" id="UP001230220"/>
    </source>
</evidence>
<reference evidence="2 3" key="1">
    <citation type="submission" date="2023-07" db="EMBL/GenBank/DDBJ databases">
        <title>Genomic Encyclopedia of Type Strains, Phase IV (KMG-IV): sequencing the most valuable type-strain genomes for metagenomic binning, comparative biology and taxonomic classification.</title>
        <authorList>
            <person name="Goeker M."/>
        </authorList>
    </citation>
    <scope>NUCLEOTIDE SEQUENCE [LARGE SCALE GENOMIC DNA]</scope>
    <source>
        <strain evidence="2 3">DSM 16784</strain>
    </source>
</reference>
<accession>A0ABU0E867</accession>
<evidence type="ECO:0000313" key="2">
    <source>
        <dbReference type="EMBL" id="MDQ0363026.1"/>
    </source>
</evidence>
<evidence type="ECO:0000256" key="1">
    <source>
        <dbReference type="SAM" id="Phobius"/>
    </source>
</evidence>
<keyword evidence="1" id="KW-1133">Transmembrane helix</keyword>
<feature type="transmembrane region" description="Helical" evidence="1">
    <location>
        <begin position="90"/>
        <end position="110"/>
    </location>
</feature>
<organism evidence="2 3">
    <name type="scientific">Breznakia pachnodae</name>
    <dbReference type="NCBI Taxonomy" id="265178"/>
    <lineage>
        <taxon>Bacteria</taxon>
        <taxon>Bacillati</taxon>
        <taxon>Bacillota</taxon>
        <taxon>Erysipelotrichia</taxon>
        <taxon>Erysipelotrichales</taxon>
        <taxon>Erysipelotrichaceae</taxon>
        <taxon>Breznakia</taxon>
    </lineage>
</organism>
<keyword evidence="1" id="KW-0812">Transmembrane</keyword>
<sequence>MEQKKNYVGYEYLSISVGNDMKSVYADCYQNFGWVIDGFGSSDILGSEITLKLKRDRRINNRIQLNEIQRKCETALETIHHLETSKNTKAIMYALGLGILGTVFMAGAIFTFIDGYIIACIGLAIPAFLGWGLPYFLFKKIRRDEINKINPKIDEQYECIYDLCDQANALL</sequence>
<dbReference type="Proteomes" id="UP001230220">
    <property type="component" value="Unassembled WGS sequence"/>
</dbReference>
<proteinExistence type="predicted"/>
<protein>
    <submittedName>
        <fullName evidence="2">Uncharacterized protein</fullName>
    </submittedName>
</protein>